<organism evidence="8 9">
    <name type="scientific">Saccoglossus kowalevskii</name>
    <name type="common">Acorn worm</name>
    <dbReference type="NCBI Taxonomy" id="10224"/>
    <lineage>
        <taxon>Eukaryota</taxon>
        <taxon>Metazoa</taxon>
        <taxon>Hemichordata</taxon>
        <taxon>Enteropneusta</taxon>
        <taxon>Harrimaniidae</taxon>
        <taxon>Saccoglossus</taxon>
    </lineage>
</organism>
<dbReference type="GeneID" id="100366666"/>
<evidence type="ECO:0000256" key="4">
    <source>
        <dbReference type="ARBA" id="ARBA00022927"/>
    </source>
</evidence>
<dbReference type="Gene3D" id="6.10.250.860">
    <property type="match status" value="1"/>
</dbReference>
<dbReference type="RefSeq" id="XP_002736560.1">
    <property type="nucleotide sequence ID" value="XM_002736514.1"/>
</dbReference>
<accession>A0ABM0GSR9</accession>
<comment type="similarity">
    <text evidence="2">Belongs to the VPS54 family.</text>
</comment>
<evidence type="ECO:0000256" key="5">
    <source>
        <dbReference type="ARBA" id="ARBA00023034"/>
    </source>
</evidence>
<evidence type="ECO:0000259" key="7">
    <source>
        <dbReference type="Pfam" id="PF07928"/>
    </source>
</evidence>
<dbReference type="Proteomes" id="UP000694865">
    <property type="component" value="Unplaced"/>
</dbReference>
<sequence>MCSCLQSTKCSCLQSTKCDCLQSTSVAVYILRSVTVYSLQSVAVYNLQSVAVYSLQSVAVYSLQSVAVYSLQSDLTKAYLTKSEAGSEDRRPLDCLEISGQKYAVVGTVLLLLKMIIEYCQCLDDMPSAIPDILTRLVEILQTFNSRTCQLVLGAGALQLVGLKTITTKNLALASRCLQLVAYYIPFVKSHFESRLQPKQHSMLKHFDKILKDYNDHVQEISCKLVAIMDSAFEKQLSKWEVKAPVPSASFRAICKQINKLHEAIIDLLPPEQIKVLFMRINVTFKEHLRQQLKKLCVTNDGGPQHGLVTSDLVFYTENIKMLSCLEDLIDNMDDIWQYR</sequence>
<proteinExistence type="inferred from homology"/>
<gene>
    <name evidence="9" type="primary">LOC100366666</name>
</gene>
<protein>
    <submittedName>
        <fullName evidence="9">Vacuolar protein sorting-associated protein 54-like</fullName>
    </submittedName>
</protein>
<evidence type="ECO:0000256" key="3">
    <source>
        <dbReference type="ARBA" id="ARBA00022448"/>
    </source>
</evidence>
<evidence type="ECO:0000313" key="8">
    <source>
        <dbReference type="Proteomes" id="UP000694865"/>
    </source>
</evidence>
<evidence type="ECO:0000256" key="1">
    <source>
        <dbReference type="ARBA" id="ARBA00004601"/>
    </source>
</evidence>
<evidence type="ECO:0000313" key="9">
    <source>
        <dbReference type="RefSeq" id="XP_002736560.1"/>
    </source>
</evidence>
<dbReference type="Gene3D" id="1.20.1280.130">
    <property type="match status" value="1"/>
</dbReference>
<evidence type="ECO:0000256" key="6">
    <source>
        <dbReference type="ARBA" id="ARBA00023054"/>
    </source>
</evidence>
<dbReference type="PANTHER" id="PTHR12965:SF0">
    <property type="entry name" value="VACUOLAR PROTEIN SORTING-ASSOCIATED PROTEIN 54"/>
    <property type="match status" value="1"/>
</dbReference>
<name>A0ABM0GSR9_SACKO</name>
<feature type="domain" description="Vacuolar protein sorting-associated protein 54 C-terminal" evidence="7">
    <location>
        <begin position="101"/>
        <end position="230"/>
    </location>
</feature>
<keyword evidence="5" id="KW-0333">Golgi apparatus</keyword>
<comment type="subcellular location">
    <subcellularLocation>
        <location evidence="1">Golgi apparatus</location>
        <location evidence="1">trans-Golgi network</location>
    </subcellularLocation>
</comment>
<dbReference type="InterPro" id="IPR012501">
    <property type="entry name" value="Vps54_C"/>
</dbReference>
<dbReference type="PANTHER" id="PTHR12965">
    <property type="entry name" value="VACUOLAR PROTEIN SORTING 54"/>
    <property type="match status" value="1"/>
</dbReference>
<dbReference type="Pfam" id="PF07928">
    <property type="entry name" value="Vps54"/>
    <property type="match status" value="1"/>
</dbReference>
<evidence type="ECO:0000256" key="2">
    <source>
        <dbReference type="ARBA" id="ARBA00009150"/>
    </source>
</evidence>
<reference evidence="9" key="1">
    <citation type="submission" date="2025-08" db="UniProtKB">
        <authorList>
            <consortium name="RefSeq"/>
        </authorList>
    </citation>
    <scope>IDENTIFICATION</scope>
    <source>
        <tissue evidence="9">Testes</tissue>
    </source>
</reference>
<keyword evidence="4" id="KW-0653">Protein transport</keyword>
<dbReference type="InterPro" id="IPR039745">
    <property type="entry name" value="Vps54"/>
</dbReference>
<keyword evidence="3" id="KW-0813">Transport</keyword>
<keyword evidence="6" id="KW-0175">Coiled coil</keyword>
<keyword evidence="8" id="KW-1185">Reference proteome</keyword>